<feature type="binding site" evidence="5">
    <location>
        <begin position="227"/>
        <end position="231"/>
    </location>
    <ligand>
        <name>ATP</name>
        <dbReference type="ChEBI" id="CHEBI:30616"/>
    </ligand>
</feature>
<dbReference type="GO" id="GO:0000287">
    <property type="term" value="F:magnesium ion binding"/>
    <property type="evidence" value="ECO:0007669"/>
    <property type="project" value="UniProtKB-UniRule"/>
</dbReference>
<keyword evidence="2 5" id="KW-0547">Nucleotide-binding</keyword>
<evidence type="ECO:0000313" key="7">
    <source>
        <dbReference type="Proteomes" id="UP000284706"/>
    </source>
</evidence>
<gene>
    <name evidence="6" type="ORF">CVT26_011441</name>
</gene>
<dbReference type="EC" id="2.7.2.1" evidence="5"/>
<dbReference type="Pfam" id="PF00871">
    <property type="entry name" value="Acetate_kinase"/>
    <property type="match status" value="1"/>
</dbReference>
<keyword evidence="5" id="KW-0460">Magnesium</keyword>
<feature type="site" description="Transition state stabilizer" evidence="5">
    <location>
        <position position="260"/>
    </location>
</feature>
<evidence type="ECO:0000256" key="5">
    <source>
        <dbReference type="HAMAP-Rule" id="MF_03131"/>
    </source>
</evidence>
<comment type="cofactor">
    <cofactor evidence="5">
        <name>Mg(2+)</name>
        <dbReference type="ChEBI" id="CHEBI:18420"/>
    </cofactor>
</comment>
<comment type="catalytic activity">
    <reaction evidence="5">
        <text>acetate + ATP = acetyl phosphate + ADP</text>
        <dbReference type="Rhea" id="RHEA:11352"/>
        <dbReference type="ChEBI" id="CHEBI:22191"/>
        <dbReference type="ChEBI" id="CHEBI:30089"/>
        <dbReference type="ChEBI" id="CHEBI:30616"/>
        <dbReference type="ChEBI" id="CHEBI:456216"/>
        <dbReference type="EC" id="2.7.2.1"/>
    </reaction>
</comment>
<accession>A0A409YQK3</accession>
<dbReference type="GO" id="GO:0008776">
    <property type="term" value="F:acetate kinase activity"/>
    <property type="evidence" value="ECO:0007669"/>
    <property type="project" value="UniProtKB-UniRule"/>
</dbReference>
<dbReference type="InterPro" id="IPR023865">
    <property type="entry name" value="Aliphatic_acid_kinase_CS"/>
</dbReference>
<feature type="binding site" evidence="5">
    <location>
        <position position="13"/>
    </location>
    <ligand>
        <name>Mg(2+)</name>
        <dbReference type="ChEBI" id="CHEBI:18420"/>
    </ligand>
</feature>
<dbReference type="STRING" id="231916.A0A409YQK3"/>
<sequence>MTSLEKNLILSVNAGSSSLKISLFSVPFPNGQKPKDFSHPEPVNLVFVSSISSISAPPAKFTFKLATGEQRLKDEPVESIKDHSTAFHHFLEYLEKHCSIPKQRIVYVCHRVVHGGDYLERVEINQEAYHHLERLSDLAPLHNGAALSVIKVCVDALSETRSIAYFDTSFHRSIPHHISSYAIDQKIATERGLKKYGFHGLSYGFILRSVSRFLDKPAESLNLILLHLGSGASACAIKAGKSYDTSMELTPLSGLPGATRAGSIDPSLIFHYTNKAGRITHDPSMATHVGVTMAEDILNRKAGWKAITGTTDFGEVTSKADLSASSTNEEDEEELRKSNPARLAFDIFVDRILHFVGSYYLKLGSDVDALVFAGGIGEKGADLRRIIGQKVECLGFSKIDEEMNAKAAKADDVVMDISVEAKKKRVLVCKTDEQLEMARQCALDQRFWEQV</sequence>
<protein>
    <recommendedName>
        <fullName evidence="5">Probable acetate kinase</fullName>
        <ecNumber evidence="5">2.7.2.1</ecNumber>
    </recommendedName>
    <alternativeName>
        <fullName evidence="5">Acetokinase</fullName>
    </alternativeName>
</protein>
<comment type="caution">
    <text evidence="6">The sequence shown here is derived from an EMBL/GenBank/DDBJ whole genome shotgun (WGS) entry which is preliminary data.</text>
</comment>
<keyword evidence="5" id="KW-0479">Metal-binding</keyword>
<name>A0A409YQK3_9AGAR</name>
<dbReference type="AlphaFoldDB" id="A0A409YQK3"/>
<keyword evidence="1 5" id="KW-0808">Transferase</keyword>
<dbReference type="InterPro" id="IPR043129">
    <property type="entry name" value="ATPase_NBD"/>
</dbReference>
<evidence type="ECO:0000256" key="3">
    <source>
        <dbReference type="ARBA" id="ARBA00022777"/>
    </source>
</evidence>
<organism evidence="6 7">
    <name type="scientific">Gymnopilus dilepis</name>
    <dbReference type="NCBI Taxonomy" id="231916"/>
    <lineage>
        <taxon>Eukaryota</taxon>
        <taxon>Fungi</taxon>
        <taxon>Dikarya</taxon>
        <taxon>Basidiomycota</taxon>
        <taxon>Agaricomycotina</taxon>
        <taxon>Agaricomycetes</taxon>
        <taxon>Agaricomycetidae</taxon>
        <taxon>Agaricales</taxon>
        <taxon>Agaricineae</taxon>
        <taxon>Hymenogastraceae</taxon>
        <taxon>Gymnopilus</taxon>
    </lineage>
</organism>
<feature type="site" description="Transition state stabilizer" evidence="5">
    <location>
        <position position="199"/>
    </location>
</feature>
<dbReference type="EMBL" id="NHYE01000499">
    <property type="protein sequence ID" value="PPR05276.1"/>
    <property type="molecule type" value="Genomic_DNA"/>
</dbReference>
<evidence type="ECO:0000256" key="1">
    <source>
        <dbReference type="ARBA" id="ARBA00022679"/>
    </source>
</evidence>
<dbReference type="InterPro" id="IPR000890">
    <property type="entry name" value="Aliphatic_acid_kin_short-chain"/>
</dbReference>
<dbReference type="Proteomes" id="UP000284706">
    <property type="component" value="Unassembled WGS sequence"/>
</dbReference>
<dbReference type="GO" id="GO:0006085">
    <property type="term" value="P:acetyl-CoA biosynthetic process"/>
    <property type="evidence" value="ECO:0007669"/>
    <property type="project" value="UniProtKB-UniRule"/>
</dbReference>
<dbReference type="NCBIfam" id="TIGR00016">
    <property type="entry name" value="ackA"/>
    <property type="match status" value="1"/>
</dbReference>
<dbReference type="PANTHER" id="PTHR21060:SF15">
    <property type="entry name" value="ACETATE KINASE-RELATED"/>
    <property type="match status" value="1"/>
</dbReference>
<feature type="active site" description="Proton donor/acceptor" evidence="5">
    <location>
        <position position="167"/>
    </location>
</feature>
<dbReference type="GO" id="GO:0006083">
    <property type="term" value="P:acetate metabolic process"/>
    <property type="evidence" value="ECO:0007669"/>
    <property type="project" value="TreeGrafter"/>
</dbReference>
<dbReference type="SUPFAM" id="SSF53067">
    <property type="entry name" value="Actin-like ATPase domain"/>
    <property type="match status" value="2"/>
</dbReference>
<evidence type="ECO:0000313" key="6">
    <source>
        <dbReference type="EMBL" id="PPR05276.1"/>
    </source>
</evidence>
<reference evidence="6 7" key="1">
    <citation type="journal article" date="2018" name="Evol. Lett.">
        <title>Horizontal gene cluster transfer increased hallucinogenic mushroom diversity.</title>
        <authorList>
            <person name="Reynolds H.T."/>
            <person name="Vijayakumar V."/>
            <person name="Gluck-Thaler E."/>
            <person name="Korotkin H.B."/>
            <person name="Matheny P.B."/>
            <person name="Slot J.C."/>
        </authorList>
    </citation>
    <scope>NUCLEOTIDE SEQUENCE [LARGE SCALE GENOMIC DNA]</scope>
    <source>
        <strain evidence="6 7">SRW20</strain>
    </source>
</reference>
<dbReference type="PROSITE" id="PS01076">
    <property type="entry name" value="ACETATE_KINASE_2"/>
    <property type="match status" value="1"/>
</dbReference>
<comment type="caution">
    <text evidence="5">Lacks conserved residue(s) required for the propagation of feature annotation.</text>
</comment>
<dbReference type="InParanoid" id="A0A409YQK3"/>
<feature type="binding site" evidence="5">
    <location>
        <position position="20"/>
    </location>
    <ligand>
        <name>ATP</name>
        <dbReference type="ChEBI" id="CHEBI:30616"/>
    </ligand>
</feature>
<evidence type="ECO:0000256" key="4">
    <source>
        <dbReference type="ARBA" id="ARBA00022840"/>
    </source>
</evidence>
<dbReference type="HAMAP" id="MF_00020">
    <property type="entry name" value="Acetate_kinase"/>
    <property type="match status" value="1"/>
</dbReference>
<dbReference type="PRINTS" id="PR00471">
    <property type="entry name" value="ACETATEKNASE"/>
</dbReference>
<dbReference type="Gene3D" id="3.30.420.40">
    <property type="match status" value="2"/>
</dbReference>
<dbReference type="InterPro" id="IPR004372">
    <property type="entry name" value="Ac/propionate_kinase"/>
</dbReference>
<keyword evidence="4 5" id="KW-0067">ATP-binding</keyword>
<dbReference type="UniPathway" id="UPA00340">
    <property type="reaction ID" value="UER00458"/>
</dbReference>
<dbReference type="PROSITE" id="PS01075">
    <property type="entry name" value="ACETATE_KINASE_1"/>
    <property type="match status" value="1"/>
</dbReference>
<comment type="pathway">
    <text evidence="5">Metabolic intermediate biosynthesis; acetyl-CoA biosynthesis; acetyl-CoA from acetate: step 1/2.</text>
</comment>
<evidence type="ECO:0000256" key="2">
    <source>
        <dbReference type="ARBA" id="ARBA00022741"/>
    </source>
</evidence>
<keyword evidence="3 5" id="KW-0418">Kinase</keyword>
<comment type="similarity">
    <text evidence="5">Belongs to the acetokinase family.</text>
</comment>
<proteinExistence type="inferred from homology"/>
<feature type="binding site" evidence="5">
    <location>
        <position position="433"/>
    </location>
    <ligand>
        <name>Mg(2+)</name>
        <dbReference type="ChEBI" id="CHEBI:18420"/>
    </ligand>
</feature>
<keyword evidence="7" id="KW-1185">Reference proteome</keyword>
<feature type="binding site" evidence="5">
    <location>
        <position position="111"/>
    </location>
    <ligand>
        <name>substrate</name>
    </ligand>
</feature>
<dbReference type="GO" id="GO:0005524">
    <property type="term" value="F:ATP binding"/>
    <property type="evidence" value="ECO:0007669"/>
    <property type="project" value="UniProtKB-KW"/>
</dbReference>
<dbReference type="OrthoDB" id="67445at2759"/>
<dbReference type="PANTHER" id="PTHR21060">
    <property type="entry name" value="ACETATE KINASE"/>
    <property type="match status" value="1"/>
</dbReference>